<evidence type="ECO:0000313" key="2">
    <source>
        <dbReference type="WBParaSite" id="nRc.2.0.1.t46076-RA"/>
    </source>
</evidence>
<sequence>MEPELVADLAGRFRETFEDKYRDQQWKGAYDVKEMTDNINPLYFMMHGEAIATYKLHPGHFIVPPHFSNSDIEPQPVPCGWYPWVERKIKVQRKRKSTDDSEDDPTNNWDLEDILAARQFGRPIEPKEVKMKQGKWPKGVLQFTNNIRDQVSHLRDYYHPRINRLIMPIVKEL</sequence>
<dbReference type="WBParaSite" id="nRc.2.0.1.t46076-RA">
    <property type="protein sequence ID" value="nRc.2.0.1.t46076-RA"/>
    <property type="gene ID" value="nRc.2.0.1.g46076"/>
</dbReference>
<organism evidence="1 2">
    <name type="scientific">Romanomermis culicivorax</name>
    <name type="common">Nematode worm</name>
    <dbReference type="NCBI Taxonomy" id="13658"/>
    <lineage>
        <taxon>Eukaryota</taxon>
        <taxon>Metazoa</taxon>
        <taxon>Ecdysozoa</taxon>
        <taxon>Nematoda</taxon>
        <taxon>Enoplea</taxon>
        <taxon>Dorylaimia</taxon>
        <taxon>Mermithida</taxon>
        <taxon>Mermithoidea</taxon>
        <taxon>Mermithidae</taxon>
        <taxon>Romanomermis</taxon>
    </lineage>
</organism>
<evidence type="ECO:0000313" key="1">
    <source>
        <dbReference type="Proteomes" id="UP000887565"/>
    </source>
</evidence>
<name>A0A915L8K3_ROMCU</name>
<accession>A0A915L8K3</accession>
<reference evidence="2" key="1">
    <citation type="submission" date="2022-11" db="UniProtKB">
        <authorList>
            <consortium name="WormBaseParasite"/>
        </authorList>
    </citation>
    <scope>IDENTIFICATION</scope>
</reference>
<protein>
    <submittedName>
        <fullName evidence="2">Uncharacterized protein</fullName>
    </submittedName>
</protein>
<dbReference type="AlphaFoldDB" id="A0A915L8K3"/>
<dbReference type="Proteomes" id="UP000887565">
    <property type="component" value="Unplaced"/>
</dbReference>
<keyword evidence="1" id="KW-1185">Reference proteome</keyword>
<proteinExistence type="predicted"/>